<gene>
    <name evidence="3" type="ORF">ALEPTO_LOCUS12248</name>
</gene>
<organism evidence="3 4">
    <name type="scientific">Ambispora leptoticha</name>
    <dbReference type="NCBI Taxonomy" id="144679"/>
    <lineage>
        <taxon>Eukaryota</taxon>
        <taxon>Fungi</taxon>
        <taxon>Fungi incertae sedis</taxon>
        <taxon>Mucoromycota</taxon>
        <taxon>Glomeromycotina</taxon>
        <taxon>Glomeromycetes</taxon>
        <taxon>Archaeosporales</taxon>
        <taxon>Ambisporaceae</taxon>
        <taxon>Ambispora</taxon>
    </lineage>
</organism>
<comment type="caution">
    <text evidence="3">The sequence shown here is derived from an EMBL/GenBank/DDBJ whole genome shotgun (WGS) entry which is preliminary data.</text>
</comment>
<keyword evidence="1" id="KW-0433">Leucine-rich repeat</keyword>
<dbReference type="Proteomes" id="UP000789508">
    <property type="component" value="Unassembled WGS sequence"/>
</dbReference>
<protein>
    <submittedName>
        <fullName evidence="3">11501_t:CDS:1</fullName>
    </submittedName>
</protein>
<evidence type="ECO:0000256" key="2">
    <source>
        <dbReference type="ARBA" id="ARBA00022737"/>
    </source>
</evidence>
<keyword evidence="4" id="KW-1185">Reference proteome</keyword>
<keyword evidence="2" id="KW-0677">Repeat</keyword>
<evidence type="ECO:0000313" key="4">
    <source>
        <dbReference type="Proteomes" id="UP000789508"/>
    </source>
</evidence>
<dbReference type="Pfam" id="PF12799">
    <property type="entry name" value="LRR_4"/>
    <property type="match status" value="1"/>
</dbReference>
<dbReference type="InterPro" id="IPR032675">
    <property type="entry name" value="LRR_dom_sf"/>
</dbReference>
<evidence type="ECO:0000256" key="1">
    <source>
        <dbReference type="ARBA" id="ARBA00022614"/>
    </source>
</evidence>
<evidence type="ECO:0000313" key="3">
    <source>
        <dbReference type="EMBL" id="CAG8720641.1"/>
    </source>
</evidence>
<reference evidence="3" key="1">
    <citation type="submission" date="2021-06" db="EMBL/GenBank/DDBJ databases">
        <authorList>
            <person name="Kallberg Y."/>
            <person name="Tangrot J."/>
            <person name="Rosling A."/>
        </authorList>
    </citation>
    <scope>NUCLEOTIDE SEQUENCE</scope>
    <source>
        <strain evidence="3">FL130A</strain>
    </source>
</reference>
<dbReference type="OrthoDB" id="2347550at2759"/>
<dbReference type="SUPFAM" id="SSF52058">
    <property type="entry name" value="L domain-like"/>
    <property type="match status" value="1"/>
</dbReference>
<dbReference type="EMBL" id="CAJVPS010026093">
    <property type="protein sequence ID" value="CAG8720641.1"/>
    <property type="molecule type" value="Genomic_DNA"/>
</dbReference>
<feature type="non-terminal residue" evidence="3">
    <location>
        <position position="1"/>
    </location>
</feature>
<dbReference type="AlphaFoldDB" id="A0A9N9NCP3"/>
<accession>A0A9N9NCP3</accession>
<proteinExistence type="predicted"/>
<name>A0A9N9NCP3_9GLOM</name>
<sequence>LKEEVNKSKLEKKVVVETEKKEEAELKMEPETIKFLDKYCPKEKRKNIEILNISKKNLKGHLDLREFVSLGCLNCFGNQLTSLDLSKCVDLEELFCQNNQLTSIDVSHNPKLTDLYLDNVEIIGLKKTSIIRFGCSGDLLRANISNLNKIAGQVNEEIANNEEFLKKICPLEAEEFIESQYYKTKQGRSTVSDEIIQELVQKLQQISKKFRKNKNDYYDYEPLYLDYRAYNLV</sequence>
<dbReference type="InterPro" id="IPR025875">
    <property type="entry name" value="Leu-rich_rpt_4"/>
</dbReference>
<dbReference type="Gene3D" id="3.80.10.10">
    <property type="entry name" value="Ribonuclease Inhibitor"/>
    <property type="match status" value="1"/>
</dbReference>